<name>A0ACB8D5E9_DERSI</name>
<dbReference type="EMBL" id="CM023472">
    <property type="protein sequence ID" value="KAH7959600.1"/>
    <property type="molecule type" value="Genomic_DNA"/>
</dbReference>
<protein>
    <submittedName>
        <fullName evidence="1">Uncharacterized protein</fullName>
    </submittedName>
</protein>
<gene>
    <name evidence="1" type="ORF">HPB49_012292</name>
</gene>
<reference evidence="1" key="1">
    <citation type="submission" date="2020-05" db="EMBL/GenBank/DDBJ databases">
        <title>Large-scale comparative analyses of tick genomes elucidate their genetic diversity and vector capacities.</title>
        <authorList>
            <person name="Jia N."/>
            <person name="Wang J."/>
            <person name="Shi W."/>
            <person name="Du L."/>
            <person name="Sun Y."/>
            <person name="Zhan W."/>
            <person name="Jiang J."/>
            <person name="Wang Q."/>
            <person name="Zhang B."/>
            <person name="Ji P."/>
            <person name="Sakyi L.B."/>
            <person name="Cui X."/>
            <person name="Yuan T."/>
            <person name="Jiang B."/>
            <person name="Yang W."/>
            <person name="Lam T.T.-Y."/>
            <person name="Chang Q."/>
            <person name="Ding S."/>
            <person name="Wang X."/>
            <person name="Zhu J."/>
            <person name="Ruan X."/>
            <person name="Zhao L."/>
            <person name="Wei J."/>
            <person name="Que T."/>
            <person name="Du C."/>
            <person name="Cheng J."/>
            <person name="Dai P."/>
            <person name="Han X."/>
            <person name="Huang E."/>
            <person name="Gao Y."/>
            <person name="Liu J."/>
            <person name="Shao H."/>
            <person name="Ye R."/>
            <person name="Li L."/>
            <person name="Wei W."/>
            <person name="Wang X."/>
            <person name="Wang C."/>
            <person name="Yang T."/>
            <person name="Huo Q."/>
            <person name="Li W."/>
            <person name="Guo W."/>
            <person name="Chen H."/>
            <person name="Zhou L."/>
            <person name="Ni X."/>
            <person name="Tian J."/>
            <person name="Zhou Y."/>
            <person name="Sheng Y."/>
            <person name="Liu T."/>
            <person name="Pan Y."/>
            <person name="Xia L."/>
            <person name="Li J."/>
            <person name="Zhao F."/>
            <person name="Cao W."/>
        </authorList>
    </citation>
    <scope>NUCLEOTIDE SEQUENCE</scope>
    <source>
        <strain evidence="1">Dsil-2018</strain>
    </source>
</reference>
<organism evidence="1 2">
    <name type="scientific">Dermacentor silvarum</name>
    <name type="common">Tick</name>
    <dbReference type="NCBI Taxonomy" id="543639"/>
    <lineage>
        <taxon>Eukaryota</taxon>
        <taxon>Metazoa</taxon>
        <taxon>Ecdysozoa</taxon>
        <taxon>Arthropoda</taxon>
        <taxon>Chelicerata</taxon>
        <taxon>Arachnida</taxon>
        <taxon>Acari</taxon>
        <taxon>Parasitiformes</taxon>
        <taxon>Ixodida</taxon>
        <taxon>Ixodoidea</taxon>
        <taxon>Ixodidae</taxon>
        <taxon>Rhipicephalinae</taxon>
        <taxon>Dermacentor</taxon>
    </lineage>
</organism>
<comment type="caution">
    <text evidence="1">The sequence shown here is derived from an EMBL/GenBank/DDBJ whole genome shotgun (WGS) entry which is preliminary data.</text>
</comment>
<sequence length="96" mass="11238">MLRMVRDLAEAVNGGIILQDDITVKLIDDYLALVECADVNMLMRCAGSRFSDFAVPQCSYAYLNMEPKLWEELSFWNWIWAFLMYQLHWPAIEVKT</sequence>
<dbReference type="Proteomes" id="UP000821865">
    <property type="component" value="Chromosome 3"/>
</dbReference>
<keyword evidence="2" id="KW-1185">Reference proteome</keyword>
<evidence type="ECO:0000313" key="2">
    <source>
        <dbReference type="Proteomes" id="UP000821865"/>
    </source>
</evidence>
<proteinExistence type="predicted"/>
<accession>A0ACB8D5E9</accession>
<evidence type="ECO:0000313" key="1">
    <source>
        <dbReference type="EMBL" id="KAH7959600.1"/>
    </source>
</evidence>